<evidence type="ECO:0000256" key="4">
    <source>
        <dbReference type="RuleBase" id="RU361267"/>
    </source>
</evidence>
<evidence type="ECO:0000256" key="1">
    <source>
        <dbReference type="ARBA" id="ARBA00008655"/>
    </source>
</evidence>
<dbReference type="InterPro" id="IPR002123">
    <property type="entry name" value="Plipid/glycerol_acylTrfase"/>
</dbReference>
<proteinExistence type="inferred from homology"/>
<dbReference type="GO" id="GO:0003841">
    <property type="term" value="F:1-acylglycerol-3-phosphate O-acyltransferase activity"/>
    <property type="evidence" value="ECO:0007669"/>
    <property type="project" value="UniProtKB-UniRule"/>
</dbReference>
<dbReference type="InterPro" id="IPR004552">
    <property type="entry name" value="AGP_acyltrans"/>
</dbReference>
<comment type="similarity">
    <text evidence="1 4">Belongs to the 1-acyl-sn-glycerol-3-phosphate acyltransferase family.</text>
</comment>
<evidence type="ECO:0000313" key="8">
    <source>
        <dbReference type="Proteomes" id="UP000037136"/>
    </source>
</evidence>
<keyword evidence="4" id="KW-1208">Phospholipid metabolism</keyword>
<keyword evidence="3 4" id="KW-0012">Acyltransferase</keyword>
<reference evidence="7 8" key="2">
    <citation type="journal article" date="2017" name="Sci. Rep.">
        <title>Ant-infecting Ophiocordyceps genomes reveal a high diversity of potential behavioral manipulation genes and a possible major role for enterotoxins.</title>
        <authorList>
            <person name="de Bekker C."/>
            <person name="Ohm R.A."/>
            <person name="Evans H.C."/>
            <person name="Brachmann A."/>
            <person name="Hughes D.P."/>
        </authorList>
    </citation>
    <scope>NUCLEOTIDE SEQUENCE [LARGE SCALE GENOMIC DNA]</scope>
    <source>
        <strain evidence="7 8">SC16a</strain>
    </source>
</reference>
<accession>A0A2A9PP49</accession>
<keyword evidence="5" id="KW-0472">Membrane</keyword>
<evidence type="ECO:0000259" key="6">
    <source>
        <dbReference type="SMART" id="SM00563"/>
    </source>
</evidence>
<keyword evidence="5" id="KW-1133">Transmembrane helix</keyword>
<keyword evidence="4" id="KW-0444">Lipid biosynthesis</keyword>
<dbReference type="PANTHER" id="PTHR10434">
    <property type="entry name" value="1-ACYL-SN-GLYCEROL-3-PHOSPHATE ACYLTRANSFERASE"/>
    <property type="match status" value="1"/>
</dbReference>
<evidence type="ECO:0000256" key="2">
    <source>
        <dbReference type="ARBA" id="ARBA00022679"/>
    </source>
</evidence>
<dbReference type="OrthoDB" id="202234at2759"/>
<keyword evidence="4" id="KW-0594">Phospholipid biosynthesis</keyword>
<dbReference type="GO" id="GO:0006654">
    <property type="term" value="P:phosphatidic acid biosynthetic process"/>
    <property type="evidence" value="ECO:0007669"/>
    <property type="project" value="TreeGrafter"/>
</dbReference>
<organism evidence="7 8">
    <name type="scientific">Ophiocordyceps unilateralis</name>
    <name type="common">Zombie-ant fungus</name>
    <name type="synonym">Torrubia unilateralis</name>
    <dbReference type="NCBI Taxonomy" id="268505"/>
    <lineage>
        <taxon>Eukaryota</taxon>
        <taxon>Fungi</taxon>
        <taxon>Dikarya</taxon>
        <taxon>Ascomycota</taxon>
        <taxon>Pezizomycotina</taxon>
        <taxon>Sordariomycetes</taxon>
        <taxon>Hypocreomycetidae</taxon>
        <taxon>Hypocreales</taxon>
        <taxon>Ophiocordycipitaceae</taxon>
        <taxon>Ophiocordyceps</taxon>
    </lineage>
</organism>
<name>A0A2A9PP49_OPHUN</name>
<dbReference type="Pfam" id="PF01553">
    <property type="entry name" value="Acyltransferase"/>
    <property type="match status" value="1"/>
</dbReference>
<comment type="catalytic activity">
    <reaction evidence="4">
        <text>a 1-acyl-sn-glycero-3-phosphate + an acyl-CoA = a 1,2-diacyl-sn-glycero-3-phosphate + CoA</text>
        <dbReference type="Rhea" id="RHEA:19709"/>
        <dbReference type="ChEBI" id="CHEBI:57287"/>
        <dbReference type="ChEBI" id="CHEBI:57970"/>
        <dbReference type="ChEBI" id="CHEBI:58342"/>
        <dbReference type="ChEBI" id="CHEBI:58608"/>
        <dbReference type="EC" id="2.3.1.51"/>
    </reaction>
</comment>
<reference evidence="7 8" key="1">
    <citation type="journal article" date="2015" name="BMC Genomics">
        <title>Gene expression during zombie ant biting behavior reflects the complexity underlying fungal parasitic behavioral manipulation.</title>
        <authorList>
            <person name="de Bekker C."/>
            <person name="Ohm R.A."/>
            <person name="Loreto R.G."/>
            <person name="Sebastian A."/>
            <person name="Albert I."/>
            <person name="Merrow M."/>
            <person name="Brachmann A."/>
            <person name="Hughes D.P."/>
        </authorList>
    </citation>
    <scope>NUCLEOTIDE SEQUENCE [LARGE SCALE GENOMIC DNA]</scope>
    <source>
        <strain evidence="7 8">SC16a</strain>
    </source>
</reference>
<keyword evidence="2 4" id="KW-0808">Transferase</keyword>
<dbReference type="CDD" id="cd07989">
    <property type="entry name" value="LPLAT_AGPAT-like"/>
    <property type="match status" value="1"/>
</dbReference>
<evidence type="ECO:0000313" key="7">
    <source>
        <dbReference type="EMBL" id="PFH63138.1"/>
    </source>
</evidence>
<dbReference type="Proteomes" id="UP000037136">
    <property type="component" value="Unassembled WGS sequence"/>
</dbReference>
<keyword evidence="4" id="KW-0443">Lipid metabolism</keyword>
<keyword evidence="8" id="KW-1185">Reference proteome</keyword>
<feature type="transmembrane region" description="Helical" evidence="5">
    <location>
        <begin position="44"/>
        <end position="68"/>
    </location>
</feature>
<gene>
    <name evidence="7" type="ORF">XA68_17782</name>
</gene>
<dbReference type="PANTHER" id="PTHR10434:SF11">
    <property type="entry name" value="1-ACYL-SN-GLYCEROL-3-PHOSPHATE ACYLTRANSFERASE"/>
    <property type="match status" value="1"/>
</dbReference>
<evidence type="ECO:0000256" key="3">
    <source>
        <dbReference type="ARBA" id="ARBA00023315"/>
    </source>
</evidence>
<feature type="domain" description="Phospholipid/glycerol acyltransferase" evidence="6">
    <location>
        <begin position="107"/>
        <end position="224"/>
    </location>
</feature>
<dbReference type="AlphaFoldDB" id="A0A2A9PP49"/>
<protein>
    <recommendedName>
        <fullName evidence="4">1-acyl-sn-glycerol-3-phosphate acyltransferase</fullName>
        <ecNumber evidence="4">2.3.1.51</ecNumber>
    </recommendedName>
</protein>
<dbReference type="STRING" id="268505.A0A2A9PP49"/>
<dbReference type="SUPFAM" id="SSF69593">
    <property type="entry name" value="Glycerol-3-phosphate (1)-acyltransferase"/>
    <property type="match status" value="1"/>
</dbReference>
<comment type="caution">
    <text evidence="7">The sequence shown here is derived from an EMBL/GenBank/DDBJ whole genome shotgun (WGS) entry which is preliminary data.</text>
</comment>
<dbReference type="NCBIfam" id="TIGR00530">
    <property type="entry name" value="AGP_acyltrn"/>
    <property type="match status" value="1"/>
</dbReference>
<dbReference type="EMBL" id="LAZP02000008">
    <property type="protein sequence ID" value="PFH63138.1"/>
    <property type="molecule type" value="Genomic_DNA"/>
</dbReference>
<evidence type="ECO:0000256" key="5">
    <source>
        <dbReference type="SAM" id="Phobius"/>
    </source>
</evidence>
<dbReference type="GO" id="GO:0016020">
    <property type="term" value="C:membrane"/>
    <property type="evidence" value="ECO:0007669"/>
    <property type="project" value="InterPro"/>
</dbReference>
<sequence>MSSAMANLLGLVTKLLVANIGLVMALYLVSPLVPMAGFAARVLAGYLSLAFCGFFGTVASIVMTIAGYQHNAQWLTARSFQLVMRCSTGVSFVVDDPRRTLDKVRPAVFVGNHQTELDVLMLGAMFPKRCSVTAKSALKHVPFLGWFMRLSGTIFIDRGNAKGAREAMRGAAQEIRDRRQSVYMFPEGTRSYAEDPILLPFKKGAFHLAIQAGVPIVPCVVANYSHILSPKNLVFTSGTIPVKVLDPIPTEGLDASDVDELTRRTYEVMLKEYTLLSAEAKGRPIPMPASPR</sequence>
<keyword evidence="5" id="KW-0812">Transmembrane</keyword>
<dbReference type="EC" id="2.3.1.51" evidence="4"/>
<dbReference type="GO" id="GO:0005783">
    <property type="term" value="C:endoplasmic reticulum"/>
    <property type="evidence" value="ECO:0007669"/>
    <property type="project" value="TreeGrafter"/>
</dbReference>
<comment type="domain">
    <text evidence="4">The HXXXXD motif is essential for acyltransferase activity and may constitute the binding site for the phosphate moiety of the glycerol-3-phosphate.</text>
</comment>
<dbReference type="SMART" id="SM00563">
    <property type="entry name" value="PlsC"/>
    <property type="match status" value="1"/>
</dbReference>